<accession>Q72BR9</accession>
<dbReference type="HOGENOM" id="CLU_2449851_0_0_7"/>
<dbReference type="PaxDb" id="882-DVU_1565"/>
<dbReference type="KEGG" id="dvu:DVU_1565"/>
<dbReference type="AlphaFoldDB" id="Q72BR9"/>
<evidence type="ECO:0000313" key="1">
    <source>
        <dbReference type="EMBL" id="AAS96043.1"/>
    </source>
</evidence>
<sequence length="89" mass="9825">MGLYGYWCGVFLAGKRDEVGQAAQEHTMCPLLVAIFPKGHMHSMNSQGLCSFMRVLRMADSVVHQQGNARVGTHVAVFQRPLAQHEVDA</sequence>
<dbReference type="Proteomes" id="UP000002194">
    <property type="component" value="Chromosome"/>
</dbReference>
<dbReference type="EMBL" id="AE017285">
    <property type="protein sequence ID" value="AAS96043.1"/>
    <property type="molecule type" value="Genomic_DNA"/>
</dbReference>
<gene>
    <name evidence="1" type="ordered locus">DVU_1565</name>
</gene>
<dbReference type="EnsemblBacteria" id="AAS96043">
    <property type="protein sequence ID" value="AAS96043"/>
    <property type="gene ID" value="DVU_1565"/>
</dbReference>
<reference evidence="1 2" key="1">
    <citation type="journal article" date="2004" name="Nat. Biotechnol.">
        <title>The genome sequence of the anaerobic, sulfate-reducing bacterium Desulfovibrio vulgaris Hildenborough.</title>
        <authorList>
            <person name="Heidelberg J.F."/>
            <person name="Seshadri R."/>
            <person name="Haveman S.A."/>
            <person name="Hemme C.L."/>
            <person name="Paulsen I.T."/>
            <person name="Kolonay J.F."/>
            <person name="Eisen J.A."/>
            <person name="Ward N."/>
            <person name="Methe B."/>
            <person name="Brinkac L.M."/>
            <person name="Daugherty S.C."/>
            <person name="Deboy R.T."/>
            <person name="Dodson R.J."/>
            <person name="Durkin A.S."/>
            <person name="Madupu R."/>
            <person name="Nelson W.C."/>
            <person name="Sullivan S.A."/>
            <person name="Fouts D."/>
            <person name="Haft D.H."/>
            <person name="Selengut J."/>
            <person name="Peterson J.D."/>
            <person name="Davidsen T.M."/>
            <person name="Zafar N."/>
            <person name="Zhou L."/>
            <person name="Radune D."/>
            <person name="Dimitrov G."/>
            <person name="Hance M."/>
            <person name="Tran K."/>
            <person name="Khouri H."/>
            <person name="Gill J."/>
            <person name="Utterback T.R."/>
            <person name="Feldblyum T.V."/>
            <person name="Wall J.D."/>
            <person name="Voordouw G."/>
            <person name="Fraser C.M."/>
        </authorList>
    </citation>
    <scope>NUCLEOTIDE SEQUENCE [LARGE SCALE GENOMIC DNA]</scope>
    <source>
        <strain evidence="2">ATCC 29579 / DSM 644 / NCIMB 8303 / VKM B-1760 / Hildenborough</strain>
    </source>
</reference>
<protein>
    <submittedName>
        <fullName evidence="1">Uncharacterized protein</fullName>
    </submittedName>
</protein>
<organism evidence="1 2">
    <name type="scientific">Nitratidesulfovibrio vulgaris (strain ATCC 29579 / DSM 644 / CCUG 34227 / NCIMB 8303 / VKM B-1760 / Hildenborough)</name>
    <name type="common">Desulfovibrio vulgaris</name>
    <dbReference type="NCBI Taxonomy" id="882"/>
    <lineage>
        <taxon>Bacteria</taxon>
        <taxon>Pseudomonadati</taxon>
        <taxon>Thermodesulfobacteriota</taxon>
        <taxon>Desulfovibrionia</taxon>
        <taxon>Desulfovibrionales</taxon>
        <taxon>Desulfovibrionaceae</taxon>
        <taxon>Nitratidesulfovibrio</taxon>
    </lineage>
</organism>
<proteinExistence type="predicted"/>
<keyword evidence="2" id="KW-1185">Reference proteome</keyword>
<evidence type="ECO:0000313" key="2">
    <source>
        <dbReference type="Proteomes" id="UP000002194"/>
    </source>
</evidence>
<name>Q72BR9_NITV2</name>